<dbReference type="InterPro" id="IPR050855">
    <property type="entry name" value="NDM-1-like"/>
</dbReference>
<dbReference type="RefSeq" id="WP_091227385.1">
    <property type="nucleotide sequence ID" value="NZ_FNBG01000004.1"/>
</dbReference>
<comment type="function">
    <text evidence="2">Counteracts the endogenous Pycsar antiviral defense system. Phosphodiesterase that enables metal-dependent hydrolysis of host cyclic nucleotide Pycsar defense signals such as cCMP and cUMP.</text>
</comment>
<keyword evidence="6" id="KW-1185">Reference proteome</keyword>
<evidence type="ECO:0000256" key="1">
    <source>
        <dbReference type="ARBA" id="ARBA00034221"/>
    </source>
</evidence>
<dbReference type="STRING" id="670482.SAMN04488542_10439"/>
<reference evidence="5 6" key="1">
    <citation type="submission" date="2016-10" db="EMBL/GenBank/DDBJ databases">
        <authorList>
            <person name="de Groot N.N."/>
        </authorList>
    </citation>
    <scope>NUCLEOTIDE SEQUENCE [LARGE SCALE GENOMIC DNA]</scope>
    <source>
        <strain evidence="5 6">DSM 28129</strain>
    </source>
</reference>
<dbReference type="EMBL" id="FNBG01000004">
    <property type="protein sequence ID" value="SDE96436.1"/>
    <property type="molecule type" value="Genomic_DNA"/>
</dbReference>
<accession>A0A1G7H7Q3</accession>
<dbReference type="SUPFAM" id="SSF56281">
    <property type="entry name" value="Metallo-hydrolase/oxidoreductase"/>
    <property type="match status" value="1"/>
</dbReference>
<dbReference type="Gene3D" id="3.60.15.10">
    <property type="entry name" value="Ribonuclease Z/Hydroxyacylglutathione hydrolase-like"/>
    <property type="match status" value="1"/>
</dbReference>
<evidence type="ECO:0000256" key="3">
    <source>
        <dbReference type="ARBA" id="ARBA00048505"/>
    </source>
</evidence>
<dbReference type="InterPro" id="IPR036866">
    <property type="entry name" value="RibonucZ/Hydroxyglut_hydro"/>
</dbReference>
<dbReference type="Pfam" id="PF00753">
    <property type="entry name" value="Lactamase_B"/>
    <property type="match status" value="1"/>
</dbReference>
<protein>
    <submittedName>
        <fullName evidence="5">Glyoxylase, beta-lactamase superfamily II</fullName>
    </submittedName>
</protein>
<evidence type="ECO:0000313" key="6">
    <source>
        <dbReference type="Proteomes" id="UP000198972"/>
    </source>
</evidence>
<dbReference type="OrthoDB" id="9802248at2"/>
<sequence>MRIIRKGKLSQLTTMPRLFPVNCYLVEEDEGVTLIDAGLAISAKGIMDAIDDKEGSKPLTRIILTHAHGDHVGALDILKSAYPEATVFISSRDDRLLRGDVSLDIDEPQSPIRGDIPKKICTRADVLLEDGDLVGSLRVISTPGHTPGSISLMDTRSGALIAGDAFQVRGGVAVSGVMSLRFPFPALATWNKEKALCSAKRLANLKPTLLAVGHGEMIDNPLEIMMNAIDKADRKLNGK</sequence>
<dbReference type="Proteomes" id="UP000198972">
    <property type="component" value="Unassembled WGS sequence"/>
</dbReference>
<dbReference type="PANTHER" id="PTHR42951:SF9">
    <property type="entry name" value="METAL-DEPENDENT HYDROLASE"/>
    <property type="match status" value="1"/>
</dbReference>
<feature type="domain" description="Metallo-beta-lactamase" evidence="4">
    <location>
        <begin position="20"/>
        <end position="214"/>
    </location>
</feature>
<comment type="catalytic activity">
    <reaction evidence="3">
        <text>3',5'-cyclic UMP + H2O = UMP + H(+)</text>
        <dbReference type="Rhea" id="RHEA:70575"/>
        <dbReference type="ChEBI" id="CHEBI:15377"/>
        <dbReference type="ChEBI" id="CHEBI:15378"/>
        <dbReference type="ChEBI" id="CHEBI:57865"/>
        <dbReference type="ChEBI" id="CHEBI:184387"/>
    </reaction>
    <physiologicalReaction direction="left-to-right" evidence="3">
        <dbReference type="Rhea" id="RHEA:70576"/>
    </physiologicalReaction>
</comment>
<proteinExistence type="predicted"/>
<gene>
    <name evidence="5" type="ORF">SAMN04488542_10439</name>
</gene>
<dbReference type="SMART" id="SM00849">
    <property type="entry name" value="Lactamase_B"/>
    <property type="match status" value="1"/>
</dbReference>
<dbReference type="PANTHER" id="PTHR42951">
    <property type="entry name" value="METALLO-BETA-LACTAMASE DOMAIN-CONTAINING"/>
    <property type="match status" value="1"/>
</dbReference>
<evidence type="ECO:0000256" key="2">
    <source>
        <dbReference type="ARBA" id="ARBA00034301"/>
    </source>
</evidence>
<dbReference type="CDD" id="cd07721">
    <property type="entry name" value="yflN-like_MBL-fold"/>
    <property type="match status" value="1"/>
</dbReference>
<name>A0A1G7H7Q3_9BACL</name>
<comment type="catalytic activity">
    <reaction evidence="1">
        <text>3',5'-cyclic CMP + H2O = CMP + H(+)</text>
        <dbReference type="Rhea" id="RHEA:72675"/>
        <dbReference type="ChEBI" id="CHEBI:15377"/>
        <dbReference type="ChEBI" id="CHEBI:15378"/>
        <dbReference type="ChEBI" id="CHEBI:58003"/>
        <dbReference type="ChEBI" id="CHEBI:60377"/>
    </reaction>
    <physiologicalReaction direction="left-to-right" evidence="1">
        <dbReference type="Rhea" id="RHEA:72676"/>
    </physiologicalReaction>
</comment>
<organism evidence="5 6">
    <name type="scientific">Fontibacillus panacisegetis</name>
    <dbReference type="NCBI Taxonomy" id="670482"/>
    <lineage>
        <taxon>Bacteria</taxon>
        <taxon>Bacillati</taxon>
        <taxon>Bacillota</taxon>
        <taxon>Bacilli</taxon>
        <taxon>Bacillales</taxon>
        <taxon>Paenibacillaceae</taxon>
        <taxon>Fontibacillus</taxon>
    </lineage>
</organism>
<evidence type="ECO:0000313" key="5">
    <source>
        <dbReference type="EMBL" id="SDE96436.1"/>
    </source>
</evidence>
<evidence type="ECO:0000259" key="4">
    <source>
        <dbReference type="SMART" id="SM00849"/>
    </source>
</evidence>
<dbReference type="InterPro" id="IPR001279">
    <property type="entry name" value="Metallo-B-lactamas"/>
</dbReference>
<dbReference type="AlphaFoldDB" id="A0A1G7H7Q3"/>